<reference evidence="1" key="1">
    <citation type="submission" date="2021-03" db="EMBL/GenBank/DDBJ databases">
        <authorList>
            <person name="Kim M.K."/>
        </authorList>
    </citation>
    <scope>NUCLEOTIDE SEQUENCE</scope>
    <source>
        <strain evidence="1">BT186</strain>
    </source>
</reference>
<dbReference type="Gene3D" id="2.60.120.260">
    <property type="entry name" value="Galactose-binding domain-like"/>
    <property type="match status" value="1"/>
</dbReference>
<dbReference type="NCBIfam" id="TIGR04131">
    <property type="entry name" value="Bac_Flav_CTERM"/>
    <property type="match status" value="1"/>
</dbReference>
<protein>
    <submittedName>
        <fullName evidence="1">Gliding motility-associated C-terminal domain-containing protein</fullName>
    </submittedName>
</protein>
<evidence type="ECO:0000313" key="2">
    <source>
        <dbReference type="Proteomes" id="UP000664144"/>
    </source>
</evidence>
<keyword evidence="2" id="KW-1185">Reference proteome</keyword>
<sequence>MTILLLSQIKSFLHGPLAAFCYCGDDVRPWYKRLIFLALLWSGLSGLSGVAVAQSNRFVTRNDFNQVQKNTAKSGNVILNDSNPDNLPNAAFIVTLGTSPVNGTLTSINPDGSYVYTPNPGYLGSDSFTYSICQPGAFPACSNTSTVTLNVYDPTVVCTLGTGQNLLNNPSFTQGNTGFSTSYDFVATPSSVPSLYQEGTYAIGTNSTTYHNNFIGTGRTGPTDKFMMVNGAARLEGVYSQTITVLPNRYYSFSAYAASLNNGIPAQLGLVVDGKSTSVVTTLPTTPGQYVQFSDLYFSGPGPASGFPITIEIRDVNKVAVGNDFGLDDVYFGSCSAFLLADTKTTTPVPDIAVPAAILPLSATINVGGSVGVTVASFVVQSLPASGVLRYNGVPVTENQVIPVASVGSLSSGGSLTYTPVGGCTGTTTTFTYTALDSDGTGSENIATYTIPVTPIATPTIRMAATGPVCPGTQVPLRAGSRPGFLFTWYNGATIVNGAGSVLNDSVFVASAAGTYTVKIQWANCSTTSNGVNLTVLPPLTAGTVGTNQTVCADVAPALLSSTAGAGGGTGNYSYQWESSGNNTTWSAIAGATGADYAPGILAATTYFRRQVTSGTGSCATAYANTVVVNVLPAVTPGSIGGNQTICAASVPAAFTSTAGAGGGTGSCLYQWESSVDNITWNPIAGATAATYAPGPLTTTTHFRRQATSTAGTCQAAVSNPVIVRVQAPLTVGVALAAPPAQCAGTALTFTPTLTNAGSTPTYSWFVNNAPVASTPTYTSSTLANGDQVRVEITPTVGFCATGTAAATATVVLTPSLLPTLTIESQQEMPVCPGTSLTFLVAQSMNTGTAPQYQWQVDGADVAGATGATFTSSTLRDGQQVTLKLRTTTNCNQPAAAASNSVKVTISQLAKVNAGPDKEIEEGQEVVLQGSIDGNYPVTWSPAQGLTFVNGNRLQPIAAPTTTTTYTLSAGPSGCQNVSQVTVKVKKRPLIRIPNAFSPNGDGQDDTWEIDRIGDFTGNAVTVFNRWGNQVFKTTNYSRTNEWNGQINGQPAPLGTYYYVITLGKGQTYSGSLTVVY</sequence>
<gene>
    <name evidence="1" type="ORF">J0X19_09220</name>
</gene>
<dbReference type="Proteomes" id="UP000664144">
    <property type="component" value="Unassembled WGS sequence"/>
</dbReference>
<evidence type="ECO:0000313" key="1">
    <source>
        <dbReference type="EMBL" id="MBO0358122.1"/>
    </source>
</evidence>
<dbReference type="Gene3D" id="2.60.40.2700">
    <property type="match status" value="2"/>
</dbReference>
<organism evidence="1 2">
    <name type="scientific">Hymenobacter telluris</name>
    <dbReference type="NCBI Taxonomy" id="2816474"/>
    <lineage>
        <taxon>Bacteria</taxon>
        <taxon>Pseudomonadati</taxon>
        <taxon>Bacteroidota</taxon>
        <taxon>Cytophagia</taxon>
        <taxon>Cytophagales</taxon>
        <taxon>Hymenobacteraceae</taxon>
        <taxon>Hymenobacter</taxon>
    </lineage>
</organism>
<name>A0A939JD96_9BACT</name>
<dbReference type="Gene3D" id="2.60.40.3440">
    <property type="match status" value="1"/>
</dbReference>
<dbReference type="Pfam" id="PF17963">
    <property type="entry name" value="Big_9"/>
    <property type="match status" value="1"/>
</dbReference>
<comment type="caution">
    <text evidence="1">The sequence shown here is derived from an EMBL/GenBank/DDBJ whole genome shotgun (WGS) entry which is preliminary data.</text>
</comment>
<dbReference type="RefSeq" id="WP_206984045.1">
    <property type="nucleotide sequence ID" value="NZ_JAFLQZ010000004.1"/>
</dbReference>
<proteinExistence type="predicted"/>
<accession>A0A939JD96</accession>
<dbReference type="Pfam" id="PF13585">
    <property type="entry name" value="CHU_C"/>
    <property type="match status" value="1"/>
</dbReference>
<dbReference type="InterPro" id="IPR026341">
    <property type="entry name" value="T9SS_type_B"/>
</dbReference>
<dbReference type="EMBL" id="JAFLQZ010000004">
    <property type="protein sequence ID" value="MBO0358122.1"/>
    <property type="molecule type" value="Genomic_DNA"/>
</dbReference>
<dbReference type="AlphaFoldDB" id="A0A939JD96"/>